<protein>
    <submittedName>
        <fullName evidence="2">Uncharacterized protein</fullName>
    </submittedName>
</protein>
<keyword evidence="1" id="KW-1133">Transmembrane helix</keyword>
<keyword evidence="3" id="KW-1185">Reference proteome</keyword>
<dbReference type="AlphaFoldDB" id="A0A448X8V8"/>
<feature type="transmembrane region" description="Helical" evidence="1">
    <location>
        <begin position="104"/>
        <end position="121"/>
    </location>
</feature>
<evidence type="ECO:0000256" key="1">
    <source>
        <dbReference type="SAM" id="Phobius"/>
    </source>
</evidence>
<evidence type="ECO:0000313" key="2">
    <source>
        <dbReference type="EMBL" id="VEL31073.1"/>
    </source>
</evidence>
<keyword evidence="1" id="KW-0812">Transmembrane</keyword>
<gene>
    <name evidence="2" type="ORF">PXEA_LOCUS24513</name>
</gene>
<dbReference type="EMBL" id="CAAALY010118236">
    <property type="protein sequence ID" value="VEL31073.1"/>
    <property type="molecule type" value="Genomic_DNA"/>
</dbReference>
<evidence type="ECO:0000313" key="3">
    <source>
        <dbReference type="Proteomes" id="UP000784294"/>
    </source>
</evidence>
<sequence length="124" mass="12984">MASGVANLIAASGGGLEGLRNLMSALDNGGKCLDQVRAAEVFSSLLGAMGGREEGLRNLIQASGNGAEGIRVLLEAVGGAGSDQSKLVNLLAVLDKGEGVGNNIWLFVIFWIFFVLKRTFYKQI</sequence>
<comment type="caution">
    <text evidence="2">The sequence shown here is derived from an EMBL/GenBank/DDBJ whole genome shotgun (WGS) entry which is preliminary data.</text>
</comment>
<reference evidence="2" key="1">
    <citation type="submission" date="2018-11" db="EMBL/GenBank/DDBJ databases">
        <authorList>
            <consortium name="Pathogen Informatics"/>
        </authorList>
    </citation>
    <scope>NUCLEOTIDE SEQUENCE</scope>
</reference>
<organism evidence="2 3">
    <name type="scientific">Protopolystoma xenopodis</name>
    <dbReference type="NCBI Taxonomy" id="117903"/>
    <lineage>
        <taxon>Eukaryota</taxon>
        <taxon>Metazoa</taxon>
        <taxon>Spiralia</taxon>
        <taxon>Lophotrochozoa</taxon>
        <taxon>Platyhelminthes</taxon>
        <taxon>Monogenea</taxon>
        <taxon>Polyopisthocotylea</taxon>
        <taxon>Polystomatidea</taxon>
        <taxon>Polystomatidae</taxon>
        <taxon>Protopolystoma</taxon>
    </lineage>
</organism>
<proteinExistence type="predicted"/>
<dbReference type="OrthoDB" id="6268872at2759"/>
<name>A0A448X8V8_9PLAT</name>
<accession>A0A448X8V8</accession>
<dbReference type="Proteomes" id="UP000784294">
    <property type="component" value="Unassembled WGS sequence"/>
</dbReference>
<keyword evidence="1" id="KW-0472">Membrane</keyword>